<dbReference type="Gene3D" id="2.40.128.600">
    <property type="match status" value="1"/>
</dbReference>
<evidence type="ECO:0000259" key="2">
    <source>
        <dbReference type="Pfam" id="PF00144"/>
    </source>
</evidence>
<dbReference type="InterPro" id="IPR050491">
    <property type="entry name" value="AmpC-like"/>
</dbReference>
<dbReference type="PANTHER" id="PTHR46825:SF9">
    <property type="entry name" value="BETA-LACTAMASE-RELATED DOMAIN-CONTAINING PROTEIN"/>
    <property type="match status" value="1"/>
</dbReference>
<dbReference type="Gene3D" id="3.40.710.10">
    <property type="entry name" value="DD-peptidase/beta-lactamase superfamily"/>
    <property type="match status" value="1"/>
</dbReference>
<protein>
    <recommendedName>
        <fullName evidence="6">Beta-lactamase-related domain-containing protein</fullName>
    </recommendedName>
</protein>
<dbReference type="InterPro" id="IPR021860">
    <property type="entry name" value="Peptidase_S12_Pab87-rel_C"/>
</dbReference>
<dbReference type="InterPro" id="IPR001466">
    <property type="entry name" value="Beta-lactam-related"/>
</dbReference>
<evidence type="ECO:0000256" key="1">
    <source>
        <dbReference type="ARBA" id="ARBA00038215"/>
    </source>
</evidence>
<dbReference type="VEuPathDB" id="FungiDB:ASPACDRAFT_45464"/>
<dbReference type="PANTHER" id="PTHR46825">
    <property type="entry name" value="D-ALANYL-D-ALANINE-CARBOXYPEPTIDASE/ENDOPEPTIDASE AMPH"/>
    <property type="match status" value="1"/>
</dbReference>
<evidence type="ECO:0000313" key="5">
    <source>
        <dbReference type="Proteomes" id="UP000184546"/>
    </source>
</evidence>
<accession>A0A1L9WPT1</accession>
<dbReference type="RefSeq" id="XP_020054506.1">
    <property type="nucleotide sequence ID" value="XM_020201609.1"/>
</dbReference>
<dbReference type="InterPro" id="IPR012338">
    <property type="entry name" value="Beta-lactam/transpept-like"/>
</dbReference>
<dbReference type="STRING" id="690307.A0A1L9WPT1"/>
<reference evidence="5" key="1">
    <citation type="journal article" date="2017" name="Genome Biol.">
        <title>Comparative genomics reveals high biological diversity and specific adaptations in the industrially and medically important fungal genus Aspergillus.</title>
        <authorList>
            <person name="de Vries R.P."/>
            <person name="Riley R."/>
            <person name="Wiebenga A."/>
            <person name="Aguilar-Osorio G."/>
            <person name="Amillis S."/>
            <person name="Uchima C.A."/>
            <person name="Anderluh G."/>
            <person name="Asadollahi M."/>
            <person name="Askin M."/>
            <person name="Barry K."/>
            <person name="Battaglia E."/>
            <person name="Bayram O."/>
            <person name="Benocci T."/>
            <person name="Braus-Stromeyer S.A."/>
            <person name="Caldana C."/>
            <person name="Canovas D."/>
            <person name="Cerqueira G.C."/>
            <person name="Chen F."/>
            <person name="Chen W."/>
            <person name="Choi C."/>
            <person name="Clum A."/>
            <person name="Dos Santos R.A."/>
            <person name="Damasio A.R."/>
            <person name="Diallinas G."/>
            <person name="Emri T."/>
            <person name="Fekete E."/>
            <person name="Flipphi M."/>
            <person name="Freyberg S."/>
            <person name="Gallo A."/>
            <person name="Gournas C."/>
            <person name="Habgood R."/>
            <person name="Hainaut M."/>
            <person name="Harispe M.L."/>
            <person name="Henrissat B."/>
            <person name="Hilden K.S."/>
            <person name="Hope R."/>
            <person name="Hossain A."/>
            <person name="Karabika E."/>
            <person name="Karaffa L."/>
            <person name="Karanyi Z."/>
            <person name="Krasevec N."/>
            <person name="Kuo A."/>
            <person name="Kusch H."/>
            <person name="LaButti K."/>
            <person name="Lagendijk E.L."/>
            <person name="Lapidus A."/>
            <person name="Levasseur A."/>
            <person name="Lindquist E."/>
            <person name="Lipzen A."/>
            <person name="Logrieco A.F."/>
            <person name="MacCabe A."/>
            <person name="Maekelae M.R."/>
            <person name="Malavazi I."/>
            <person name="Melin P."/>
            <person name="Meyer V."/>
            <person name="Mielnichuk N."/>
            <person name="Miskei M."/>
            <person name="Molnar A.P."/>
            <person name="Mule G."/>
            <person name="Ngan C.Y."/>
            <person name="Orejas M."/>
            <person name="Orosz E."/>
            <person name="Ouedraogo J.P."/>
            <person name="Overkamp K.M."/>
            <person name="Park H.-S."/>
            <person name="Perrone G."/>
            <person name="Piumi F."/>
            <person name="Punt P.J."/>
            <person name="Ram A.F."/>
            <person name="Ramon A."/>
            <person name="Rauscher S."/>
            <person name="Record E."/>
            <person name="Riano-Pachon D.M."/>
            <person name="Robert V."/>
            <person name="Roehrig J."/>
            <person name="Ruller R."/>
            <person name="Salamov A."/>
            <person name="Salih N.S."/>
            <person name="Samson R.A."/>
            <person name="Sandor E."/>
            <person name="Sanguinetti M."/>
            <person name="Schuetze T."/>
            <person name="Sepcic K."/>
            <person name="Shelest E."/>
            <person name="Sherlock G."/>
            <person name="Sophianopoulou V."/>
            <person name="Squina F.M."/>
            <person name="Sun H."/>
            <person name="Susca A."/>
            <person name="Todd R.B."/>
            <person name="Tsang A."/>
            <person name="Unkles S.E."/>
            <person name="van de Wiele N."/>
            <person name="van Rossen-Uffink D."/>
            <person name="Oliveira J.V."/>
            <person name="Vesth T.C."/>
            <person name="Visser J."/>
            <person name="Yu J.-H."/>
            <person name="Zhou M."/>
            <person name="Andersen M.R."/>
            <person name="Archer D.B."/>
            <person name="Baker S.E."/>
            <person name="Benoit I."/>
            <person name="Brakhage A.A."/>
            <person name="Braus G.H."/>
            <person name="Fischer R."/>
            <person name="Frisvad J.C."/>
            <person name="Goldman G.H."/>
            <person name="Houbraken J."/>
            <person name="Oakley B."/>
            <person name="Pocsi I."/>
            <person name="Scazzocchio C."/>
            <person name="Seiboth B."/>
            <person name="vanKuyk P.A."/>
            <person name="Wortman J."/>
            <person name="Dyer P.S."/>
            <person name="Grigoriev I.V."/>
        </authorList>
    </citation>
    <scope>NUCLEOTIDE SEQUENCE [LARGE SCALE GENOMIC DNA]</scope>
    <source>
        <strain evidence="5">ATCC 16872 / CBS 172.66 / WB 5094</strain>
    </source>
</reference>
<sequence>MVVRPNNSPLTPEFDALVEEKLAKWKVPGLTISVVHGSSTYAKAYGIAEFPDKKMTIQSLFDTCSTTKAFTAALMSMAIDDSKDTPAPIRWDTPVSSLIRDDFVLADPYATANTTVEDMLSHRSGLPGHFGPMSLAFPNETLREEVRKLRHLPLAFAPRTTFNYCNHMFMVASHVLEQLSGTSLGSIMKKRIWKPLGMNDTYFSNNEVLACPATAQRLVKGYTWDPTTNRHVERPYMDYAPTTGTGAIVSNVLDYAKWIRTMIYRGAPISPQGYKELLSPRTIIKDWEDLITPPGQVHLYALGWFVDNYHGEQIFWHSGSWEGFGIMVGFVPSKKFGFAMMGNTQKARYAELELYLYLLDRLLGRSGEDREAYIAKIDAIVQERLRTQLQSLNEVKRRLFPGFTHQLPLPLSLDDYTGTYSHPGHGPITLFLNEEKLHVNLMDRVAKGWMRFEHVSGVFFVVKGYKPEAEGVDPEYMAAQFHVAVTGVVERLGLDLEPALNGQMIWFERVSGRQCP</sequence>
<proteinExistence type="inferred from homology"/>
<feature type="domain" description="Beta-lactamase-related" evidence="2">
    <location>
        <begin position="14"/>
        <end position="353"/>
    </location>
</feature>
<evidence type="ECO:0000313" key="4">
    <source>
        <dbReference type="EMBL" id="OJJ98166.1"/>
    </source>
</evidence>
<dbReference type="Proteomes" id="UP000184546">
    <property type="component" value="Unassembled WGS sequence"/>
</dbReference>
<dbReference type="AlphaFoldDB" id="A0A1L9WPT1"/>
<dbReference type="Pfam" id="PF11954">
    <property type="entry name" value="DUF3471"/>
    <property type="match status" value="1"/>
</dbReference>
<dbReference type="EMBL" id="KV878981">
    <property type="protein sequence ID" value="OJJ98166.1"/>
    <property type="molecule type" value="Genomic_DNA"/>
</dbReference>
<dbReference type="OMA" id="KWQENYE"/>
<evidence type="ECO:0008006" key="6">
    <source>
        <dbReference type="Google" id="ProtNLM"/>
    </source>
</evidence>
<keyword evidence="5" id="KW-1185">Reference proteome</keyword>
<evidence type="ECO:0000259" key="3">
    <source>
        <dbReference type="Pfam" id="PF11954"/>
    </source>
</evidence>
<dbReference type="Pfam" id="PF00144">
    <property type="entry name" value="Beta-lactamase"/>
    <property type="match status" value="1"/>
</dbReference>
<feature type="domain" description="Peptidase S12 Pab87-related C-terminal" evidence="3">
    <location>
        <begin position="410"/>
        <end position="509"/>
    </location>
</feature>
<dbReference type="SUPFAM" id="SSF56601">
    <property type="entry name" value="beta-lactamase/transpeptidase-like"/>
    <property type="match status" value="1"/>
</dbReference>
<dbReference type="GeneID" id="30975423"/>
<comment type="similarity">
    <text evidence="1">Belongs to the peptidase S12 family.</text>
</comment>
<name>A0A1L9WPT1_ASPA1</name>
<dbReference type="OrthoDB" id="10253869at2759"/>
<gene>
    <name evidence="4" type="ORF">ASPACDRAFT_45464</name>
</gene>
<organism evidence="4 5">
    <name type="scientific">Aspergillus aculeatus (strain ATCC 16872 / CBS 172.66 / WB 5094)</name>
    <dbReference type="NCBI Taxonomy" id="690307"/>
    <lineage>
        <taxon>Eukaryota</taxon>
        <taxon>Fungi</taxon>
        <taxon>Dikarya</taxon>
        <taxon>Ascomycota</taxon>
        <taxon>Pezizomycotina</taxon>
        <taxon>Eurotiomycetes</taxon>
        <taxon>Eurotiomycetidae</taxon>
        <taxon>Eurotiales</taxon>
        <taxon>Aspergillaceae</taxon>
        <taxon>Aspergillus</taxon>
        <taxon>Aspergillus subgen. Circumdati</taxon>
    </lineage>
</organism>